<accession>A0A3M7QKB3</accession>
<dbReference type="AlphaFoldDB" id="A0A3M7QKB3"/>
<dbReference type="Proteomes" id="UP000276133">
    <property type="component" value="Unassembled WGS sequence"/>
</dbReference>
<evidence type="ECO:0000313" key="1">
    <source>
        <dbReference type="EMBL" id="RNA11398.1"/>
    </source>
</evidence>
<sequence length="61" mass="6521">MARDDSVEVVAGVTCSSSVLYTSDGEDSVEVAIRDEMGVVGGFVLVMDEREVSDSESSQCW</sequence>
<name>A0A3M7QKB3_BRAPC</name>
<gene>
    <name evidence="1" type="ORF">BpHYR1_042414</name>
</gene>
<evidence type="ECO:0000313" key="2">
    <source>
        <dbReference type="Proteomes" id="UP000276133"/>
    </source>
</evidence>
<comment type="caution">
    <text evidence="1">The sequence shown here is derived from an EMBL/GenBank/DDBJ whole genome shotgun (WGS) entry which is preliminary data.</text>
</comment>
<dbReference type="EMBL" id="REGN01005969">
    <property type="protein sequence ID" value="RNA11398.1"/>
    <property type="molecule type" value="Genomic_DNA"/>
</dbReference>
<proteinExistence type="predicted"/>
<protein>
    <submittedName>
        <fullName evidence="1">Uncharacterized protein</fullName>
    </submittedName>
</protein>
<keyword evidence="2" id="KW-1185">Reference proteome</keyword>
<reference evidence="1 2" key="1">
    <citation type="journal article" date="2018" name="Sci. Rep.">
        <title>Genomic signatures of local adaptation to the degree of environmental predictability in rotifers.</title>
        <authorList>
            <person name="Franch-Gras L."/>
            <person name="Hahn C."/>
            <person name="Garcia-Roger E.M."/>
            <person name="Carmona M.J."/>
            <person name="Serra M."/>
            <person name="Gomez A."/>
        </authorList>
    </citation>
    <scope>NUCLEOTIDE SEQUENCE [LARGE SCALE GENOMIC DNA]</scope>
    <source>
        <strain evidence="1">HYR1</strain>
    </source>
</reference>
<organism evidence="1 2">
    <name type="scientific">Brachionus plicatilis</name>
    <name type="common">Marine rotifer</name>
    <name type="synonym">Brachionus muelleri</name>
    <dbReference type="NCBI Taxonomy" id="10195"/>
    <lineage>
        <taxon>Eukaryota</taxon>
        <taxon>Metazoa</taxon>
        <taxon>Spiralia</taxon>
        <taxon>Gnathifera</taxon>
        <taxon>Rotifera</taxon>
        <taxon>Eurotatoria</taxon>
        <taxon>Monogononta</taxon>
        <taxon>Pseudotrocha</taxon>
        <taxon>Ploima</taxon>
        <taxon>Brachionidae</taxon>
        <taxon>Brachionus</taxon>
    </lineage>
</organism>